<evidence type="ECO:0000313" key="2">
    <source>
        <dbReference type="Proteomes" id="UP000001890"/>
    </source>
</evidence>
<dbReference type="STRING" id="380358.XALC_0380"/>
<dbReference type="RefSeq" id="WP_012914938.1">
    <property type="nucleotide sequence ID" value="NC_013722.1"/>
</dbReference>
<evidence type="ECO:0000313" key="1">
    <source>
        <dbReference type="EMBL" id="CBA14920.1"/>
    </source>
</evidence>
<dbReference type="PATRIC" id="fig|29447.3.peg.383"/>
<dbReference type="OrthoDB" id="5966436at2"/>
<dbReference type="KEGG" id="xal:XALC_0380"/>
<sequence length="75" mass="8247">MTDLLLRDIDPLMLERIGHIAVARGLTQHQTVLALIEQGLFASEQDLRKGFKSVELDALSEAITALRALPPGVRL</sequence>
<organism evidence="1 2">
    <name type="scientific">Xanthomonas albilineans (strain GPE PC73 / CFBP 7063)</name>
    <dbReference type="NCBI Taxonomy" id="380358"/>
    <lineage>
        <taxon>Bacteria</taxon>
        <taxon>Pseudomonadati</taxon>
        <taxon>Pseudomonadota</taxon>
        <taxon>Gammaproteobacteria</taxon>
        <taxon>Lysobacterales</taxon>
        <taxon>Lysobacteraceae</taxon>
        <taxon>Xanthomonas</taxon>
    </lineage>
</organism>
<keyword evidence="2" id="KW-1185">Reference proteome</keyword>
<proteinExistence type="predicted"/>
<dbReference type="AlphaFoldDB" id="D2UB25"/>
<dbReference type="Proteomes" id="UP000001890">
    <property type="component" value="Chromosome"/>
</dbReference>
<protein>
    <submittedName>
        <fullName evidence="1">Uncharacterized protein</fullName>
    </submittedName>
</protein>
<dbReference type="GeneID" id="57875689"/>
<name>D2UB25_XANAP</name>
<reference evidence="1 2" key="1">
    <citation type="journal article" date="2009" name="BMC Genomics">
        <title>The complete genome sequence of Xanthomonas albilineans provides new insights into the reductive genome evolution of the xylem-limited Xanthomonadaceae.</title>
        <authorList>
            <person name="Pieretti I."/>
            <person name="Royer M."/>
            <person name="Barbe V."/>
            <person name="Carrere S."/>
            <person name="Koebnik R."/>
            <person name="Cociancich S."/>
            <person name="Couloux A."/>
            <person name="Darrasse A."/>
            <person name="Gouzy J."/>
            <person name="Jacques M.A."/>
            <person name="Lauber E."/>
            <person name="Manceau C."/>
            <person name="Mangenot S."/>
            <person name="Poussier S."/>
            <person name="Segurens B."/>
            <person name="Szurek B."/>
            <person name="Verdier V."/>
            <person name="Arlat M."/>
            <person name="Rott P."/>
        </authorList>
    </citation>
    <scope>NUCLEOTIDE SEQUENCE [LARGE SCALE GENOMIC DNA]</scope>
    <source>
        <strain evidence="2">GPE PC73 / CFBP 7063</strain>
    </source>
</reference>
<gene>
    <name evidence="1" type="ordered locus">XALc_0380</name>
</gene>
<accession>D2UB25</accession>
<dbReference type="EMBL" id="FP565176">
    <property type="protein sequence ID" value="CBA14920.1"/>
    <property type="molecule type" value="Genomic_DNA"/>
</dbReference>